<name>A0A8C2PM66_CAPHI</name>
<dbReference type="Ensembl" id="ENSCHIT00010029846.1">
    <property type="protein sequence ID" value="ENSCHIP00010021183.1"/>
    <property type="gene ID" value="ENSCHIG00010015614.1"/>
</dbReference>
<sequence length="68" mass="7561">MYFSIPETESRSGEGGGSANVVYNIHVNGVLPSVVSCVRHSRRYNTSSQKRSLWKCCSATGRKFWSTC</sequence>
<proteinExistence type="predicted"/>
<accession>A0A8C2PM66</accession>
<protein>
    <submittedName>
        <fullName evidence="1">Uncharacterized protein</fullName>
    </submittedName>
</protein>
<dbReference type="AlphaFoldDB" id="A0A8C2PM66"/>
<organism evidence="1">
    <name type="scientific">Capra hircus</name>
    <name type="common">Goat</name>
    <dbReference type="NCBI Taxonomy" id="9925"/>
    <lineage>
        <taxon>Eukaryota</taxon>
        <taxon>Metazoa</taxon>
        <taxon>Chordata</taxon>
        <taxon>Craniata</taxon>
        <taxon>Vertebrata</taxon>
        <taxon>Euteleostomi</taxon>
        <taxon>Mammalia</taxon>
        <taxon>Eutheria</taxon>
        <taxon>Laurasiatheria</taxon>
        <taxon>Artiodactyla</taxon>
        <taxon>Ruminantia</taxon>
        <taxon>Pecora</taxon>
        <taxon>Bovidae</taxon>
        <taxon>Caprinae</taxon>
        <taxon>Capra</taxon>
    </lineage>
</organism>
<reference evidence="1" key="1">
    <citation type="submission" date="2019-03" db="EMBL/GenBank/DDBJ databases">
        <title>Genome sequencing and reference-guided assembly of Black Bengal Goat (Capra hircus).</title>
        <authorList>
            <person name="Siddiki A.Z."/>
            <person name="Baten A."/>
            <person name="Billah M."/>
            <person name="Alam M.A.U."/>
            <person name="Shawrob K.S.M."/>
            <person name="Saha S."/>
            <person name="Chowdhury M."/>
            <person name="Rahman A.H."/>
            <person name="Stear M."/>
            <person name="Miah G."/>
            <person name="Das G.B."/>
            <person name="Hossain M.M."/>
            <person name="Kumkum M."/>
            <person name="Islam M.S."/>
            <person name="Mollah A.M."/>
            <person name="Ahsan A."/>
            <person name="Tusar F."/>
            <person name="Khan M.K.I."/>
        </authorList>
    </citation>
    <scope>NUCLEOTIDE SEQUENCE [LARGE SCALE GENOMIC DNA]</scope>
</reference>
<evidence type="ECO:0000313" key="1">
    <source>
        <dbReference type="Ensembl" id="ENSCHIP00010021183.1"/>
    </source>
</evidence>
<reference evidence="1" key="2">
    <citation type="submission" date="2025-08" db="UniProtKB">
        <authorList>
            <consortium name="Ensembl"/>
        </authorList>
    </citation>
    <scope>IDENTIFICATION</scope>
</reference>